<reference evidence="4" key="2">
    <citation type="submission" date="2013-10" db="EMBL/GenBank/DDBJ databases">
        <authorList>
            <person name="Aslett M."/>
        </authorList>
    </citation>
    <scope>NUCLEOTIDE SEQUENCE [LARGE SCALE GENOMIC DNA]</scope>
    <source>
        <strain evidence="4">Houghton</strain>
    </source>
</reference>
<dbReference type="PANTHER" id="PTHR32097">
    <property type="entry name" value="CAMP-BINDING PROTEIN 1-RELATED"/>
    <property type="match status" value="1"/>
</dbReference>
<keyword evidence="5" id="KW-1185">Reference proteome</keyword>
<dbReference type="PANTHER" id="PTHR32097:SF4">
    <property type="entry name" value="GENERAL STRESS PROTEIN 16U"/>
    <property type="match status" value="1"/>
</dbReference>
<proteinExistence type="inferred from homology"/>
<protein>
    <recommendedName>
        <fullName evidence="3">TerD domain-containing protein</fullName>
    </recommendedName>
</protein>
<dbReference type="Proteomes" id="UP000018201">
    <property type="component" value="Unassembled WGS sequence"/>
</dbReference>
<feature type="region of interest" description="Disordered" evidence="2">
    <location>
        <begin position="286"/>
        <end position="312"/>
    </location>
</feature>
<name>U6G911_9EIME</name>
<dbReference type="Gene3D" id="2.60.60.30">
    <property type="entry name" value="sav2460 like domains"/>
    <property type="match status" value="1"/>
</dbReference>
<evidence type="ECO:0000256" key="1">
    <source>
        <dbReference type="ARBA" id="ARBA00008775"/>
    </source>
</evidence>
<gene>
    <name evidence="4" type="ORF">EPH_0007200</name>
</gene>
<dbReference type="InterPro" id="IPR051324">
    <property type="entry name" value="Stress/Tellurium_Resist"/>
</dbReference>
<dbReference type="InterPro" id="IPR003325">
    <property type="entry name" value="TerD"/>
</dbReference>
<dbReference type="AlphaFoldDB" id="U6G911"/>
<accession>U6G911</accession>
<feature type="domain" description="TerD" evidence="3">
    <location>
        <begin position="51"/>
        <end position="214"/>
    </location>
</feature>
<evidence type="ECO:0000313" key="5">
    <source>
        <dbReference type="Proteomes" id="UP000018201"/>
    </source>
</evidence>
<comment type="similarity">
    <text evidence="1">Belongs to the CAPAB/TerDEXZ family.</text>
</comment>
<sequence length="331" mass="36489">MSTRRLNSGYSGYLGGSSAEDEQLHVRSDTFYGRLGSTARDKAHDVIPTRRVSFSQLSSLRKICVRLSFDEDAYPGGIDIDIFALLFDSSCSFVDCIFYKHPEDAGGSFSLNQKTNSLAIDLEAVPDTCHSIILAAAVYTTGMSITELESGVIEICEGFMGPALFSISLQNLETNTKDAADTAGLVFFGLSEFSGKWRCRSLERFCKAELPSLMKVAKEETQQIEADFALGDLKNLRTLDFVARTNEHPSLILRSTSGKSSGDEKKHFSIDPEKLEKLHSRISSLKNSGESAAGSKLESRLSAVEDEQRRMSRQLTQIEHKLDMLLEGLKG</sequence>
<organism evidence="4 5">
    <name type="scientific">Eimeria praecox</name>
    <dbReference type="NCBI Taxonomy" id="51316"/>
    <lineage>
        <taxon>Eukaryota</taxon>
        <taxon>Sar</taxon>
        <taxon>Alveolata</taxon>
        <taxon>Apicomplexa</taxon>
        <taxon>Conoidasida</taxon>
        <taxon>Coccidia</taxon>
        <taxon>Eucoccidiorida</taxon>
        <taxon>Eimeriorina</taxon>
        <taxon>Eimeriidae</taxon>
        <taxon>Eimeria</taxon>
    </lineage>
</organism>
<evidence type="ECO:0000256" key="2">
    <source>
        <dbReference type="SAM" id="MobiDB-lite"/>
    </source>
</evidence>
<dbReference type="OrthoDB" id="346897at2759"/>
<evidence type="ECO:0000259" key="3">
    <source>
        <dbReference type="Pfam" id="PF02342"/>
    </source>
</evidence>
<reference evidence="4" key="1">
    <citation type="submission" date="2013-10" db="EMBL/GenBank/DDBJ databases">
        <title>Genomic analysis of the causative agents of coccidiosis in chickens.</title>
        <authorList>
            <person name="Reid A.J."/>
            <person name="Blake D."/>
            <person name="Billington K."/>
            <person name="Browne H."/>
            <person name="Dunn M."/>
            <person name="Hung S."/>
            <person name="Kawahara F."/>
            <person name="Miranda-Saavedra D."/>
            <person name="Mourier T."/>
            <person name="Nagra H."/>
            <person name="Otto T.D."/>
            <person name="Rawlings N."/>
            <person name="Sanchez A."/>
            <person name="Sanders M."/>
            <person name="Subramaniam C."/>
            <person name="Tay Y."/>
            <person name="Dear P."/>
            <person name="Doerig C."/>
            <person name="Gruber A."/>
            <person name="Parkinson J."/>
            <person name="Shirley M."/>
            <person name="Wan K.L."/>
            <person name="Berriman M."/>
            <person name="Tomley F."/>
            <person name="Pain A."/>
        </authorList>
    </citation>
    <scope>NUCLEOTIDE SEQUENCE [LARGE SCALE GENOMIC DNA]</scope>
    <source>
        <strain evidence="4">Houghton</strain>
    </source>
</reference>
<evidence type="ECO:0000313" key="4">
    <source>
        <dbReference type="EMBL" id="CDI76751.1"/>
    </source>
</evidence>
<dbReference type="Pfam" id="PF02342">
    <property type="entry name" value="TerD"/>
    <property type="match status" value="1"/>
</dbReference>
<dbReference type="EMBL" id="HG691392">
    <property type="protein sequence ID" value="CDI76751.1"/>
    <property type="molecule type" value="Genomic_DNA"/>
</dbReference>
<dbReference type="VEuPathDB" id="ToxoDB:EPH_0007200"/>